<keyword evidence="2" id="KW-1185">Reference proteome</keyword>
<dbReference type="HOGENOM" id="CLU_1532348_0_0_1"/>
<dbReference type="Proteomes" id="UP000005018">
    <property type="component" value="Chromosome 1"/>
</dbReference>
<protein>
    <submittedName>
        <fullName evidence="1">Cho1 phosphatidylserine synthase</fullName>
    </submittedName>
</protein>
<organism evidence="1 2">
    <name type="scientific">Candida orthopsilosis (strain 90-125)</name>
    <name type="common">Yeast</name>
    <dbReference type="NCBI Taxonomy" id="1136231"/>
    <lineage>
        <taxon>Eukaryota</taxon>
        <taxon>Fungi</taxon>
        <taxon>Dikarya</taxon>
        <taxon>Ascomycota</taxon>
        <taxon>Saccharomycotina</taxon>
        <taxon>Pichiomycetes</taxon>
        <taxon>Debaryomycetaceae</taxon>
        <taxon>Candida/Lodderomyces clade</taxon>
        <taxon>Candida</taxon>
    </lineage>
</organism>
<dbReference type="EMBL" id="HE681719">
    <property type="protein sequence ID" value="CCG21219.1"/>
    <property type="molecule type" value="Genomic_DNA"/>
</dbReference>
<reference evidence="1 2" key="1">
    <citation type="journal article" date="2012" name="PLoS ONE">
        <title>Sequence and analysis of the genome of the pathogenic yeast Candida orthopsilosis.</title>
        <authorList>
            <person name="Riccombeni A."/>
            <person name="Vidanes G."/>
            <person name="Proux-Wera E."/>
            <person name="Wolfe K.H."/>
            <person name="Butler G."/>
        </authorList>
    </citation>
    <scope>NUCLEOTIDE SEQUENCE [LARGE SCALE GENOMIC DNA]</scope>
    <source>
        <strain evidence="1 2">Co 90-125</strain>
    </source>
</reference>
<gene>
    <name evidence="1" type="ORF">CORT_0A08340</name>
</gene>
<dbReference type="KEGG" id="cot:CORT_0A08340"/>
<sequence>MVSEIFDTSNSIQLVLSGIDHFMSYFVQNQSDIEYHNLVEFRVHPVDFLAGIENLPLLKHRNLRSLILLADSAENRDVQSICSLLVNYPDASSNWWSNGRKYCMFLTDYDYILNSNSPPGVIDFHRRKHIIFSEDGQDCFVTQSKDIVQDEDKGRRMEVELKRFYSHLELENNLG</sequence>
<evidence type="ECO:0000313" key="1">
    <source>
        <dbReference type="EMBL" id="CCG21219.1"/>
    </source>
</evidence>
<dbReference type="AlphaFoldDB" id="H8WYA4"/>
<proteinExistence type="predicted"/>
<name>H8WYA4_CANO9</name>
<dbReference type="GeneID" id="14537946"/>
<evidence type="ECO:0000313" key="2">
    <source>
        <dbReference type="Proteomes" id="UP000005018"/>
    </source>
</evidence>
<dbReference type="RefSeq" id="XP_003866658.1">
    <property type="nucleotide sequence ID" value="XM_003866610.1"/>
</dbReference>
<accession>H8WYA4</accession>